<evidence type="ECO:0000256" key="3">
    <source>
        <dbReference type="ARBA" id="ARBA00022475"/>
    </source>
</evidence>
<feature type="domain" description="Generative cell specific-1/HAP2" evidence="12">
    <location>
        <begin position="141"/>
        <end position="318"/>
    </location>
</feature>
<comment type="similarity">
    <text evidence="2">Belongs to the HAP2/GCS1 family.</text>
</comment>
<dbReference type="EMBL" id="LSYV01000003">
    <property type="protein sequence ID" value="KXZ55774.1"/>
    <property type="molecule type" value="Genomic_DNA"/>
</dbReference>
<organism evidence="13 14">
    <name type="scientific">Gonium pectorale</name>
    <name type="common">Green alga</name>
    <dbReference type="NCBI Taxonomy" id="33097"/>
    <lineage>
        <taxon>Eukaryota</taxon>
        <taxon>Viridiplantae</taxon>
        <taxon>Chlorophyta</taxon>
        <taxon>core chlorophytes</taxon>
        <taxon>Chlorophyceae</taxon>
        <taxon>CS clade</taxon>
        <taxon>Chlamydomonadales</taxon>
        <taxon>Volvocaceae</taxon>
        <taxon>Gonium</taxon>
    </lineage>
</organism>
<evidence type="ECO:0000256" key="11">
    <source>
        <dbReference type="SAM" id="SignalP"/>
    </source>
</evidence>
<comment type="caution">
    <text evidence="13">The sequence shown here is derived from an EMBL/GenBank/DDBJ whole genome shotgun (WGS) entry which is preliminary data.</text>
</comment>
<evidence type="ECO:0000256" key="6">
    <source>
        <dbReference type="ARBA" id="ARBA00022989"/>
    </source>
</evidence>
<accession>A0A150H152</accession>
<evidence type="ECO:0000256" key="9">
    <source>
        <dbReference type="ARBA" id="ARBA00023157"/>
    </source>
</evidence>
<evidence type="ECO:0000313" key="14">
    <source>
        <dbReference type="Proteomes" id="UP000075714"/>
    </source>
</evidence>
<dbReference type="InterPro" id="IPR040326">
    <property type="entry name" value="HAP2/GCS1"/>
</dbReference>
<dbReference type="GO" id="GO:0008289">
    <property type="term" value="F:lipid binding"/>
    <property type="evidence" value="ECO:0007669"/>
    <property type="project" value="UniProtKB-KW"/>
</dbReference>
<dbReference type="OrthoDB" id="272303at2759"/>
<dbReference type="Proteomes" id="UP000075714">
    <property type="component" value="Unassembled WGS sequence"/>
</dbReference>
<proteinExistence type="inferred from homology"/>
<dbReference type="GO" id="GO:0007338">
    <property type="term" value="P:single fertilization"/>
    <property type="evidence" value="ECO:0007669"/>
    <property type="project" value="UniProtKB-KW"/>
</dbReference>
<comment type="subcellular location">
    <subcellularLocation>
        <location evidence="1">Cell membrane</location>
        <topology evidence="1">Single-pass type I membrane protein</topology>
    </subcellularLocation>
</comment>
<evidence type="ECO:0000256" key="5">
    <source>
        <dbReference type="ARBA" id="ARBA00022729"/>
    </source>
</evidence>
<dbReference type="Pfam" id="PF10699">
    <property type="entry name" value="HAP2-GCS1"/>
    <property type="match status" value="2"/>
</dbReference>
<keyword evidence="14" id="KW-1185">Reference proteome</keyword>
<dbReference type="InterPro" id="IPR018928">
    <property type="entry name" value="HAP2/GCS1_dom"/>
</dbReference>
<dbReference type="STRING" id="33097.A0A150H152"/>
<keyword evidence="9" id="KW-1015">Disulfide bond</keyword>
<keyword evidence="4" id="KW-0812">Transmembrane</keyword>
<dbReference type="PANTHER" id="PTHR31764">
    <property type="entry name" value="PROTEIN HAPLESS 2"/>
    <property type="match status" value="1"/>
</dbReference>
<evidence type="ECO:0000256" key="1">
    <source>
        <dbReference type="ARBA" id="ARBA00004251"/>
    </source>
</evidence>
<sequence length="340" mass="36206">MRKWLKESVIAFLTVLLTTWQPWALAEILATGSLQKCIADGVTEELNCANKLVVTLTVGNGQSLRTEDLEFSLSCINSPDGQCPCSCSPQLDPGCACRDLAAPLRVSLTKSPLWASYPLQYLASFNWKPKEVILRPSNAVCKTCLSGQLKDLWEADLQRIATGRVPQYMVTQYTGGSDTTLSSFAGGPLSFALPVASQSASLVTLSVAADGVRLITNRSPGKISGARVCRFGDTSCGGFEAGASRGYVRANLTNTGRLAADFTLTLSNCSANVRPVEARALALPPNATAALEPPMELYVEDTAAAPNRTCWLTLYDAAVSVPYVACGTGGGGGWRTRRRL</sequence>
<keyword evidence="5 11" id="KW-0732">Signal</keyword>
<protein>
    <recommendedName>
        <fullName evidence="12">Generative cell specific-1/HAP2 domain-containing protein</fullName>
    </recommendedName>
</protein>
<evidence type="ECO:0000256" key="2">
    <source>
        <dbReference type="ARBA" id="ARBA00010929"/>
    </source>
</evidence>
<evidence type="ECO:0000313" key="13">
    <source>
        <dbReference type="EMBL" id="KXZ55774.1"/>
    </source>
</evidence>
<keyword evidence="7" id="KW-0446">Lipid-binding</keyword>
<keyword evidence="8" id="KW-0472">Membrane</keyword>
<gene>
    <name evidence="13" type="ORF">GPECTOR_2g1324</name>
</gene>
<feature type="signal peptide" evidence="11">
    <location>
        <begin position="1"/>
        <end position="26"/>
    </location>
</feature>
<feature type="domain" description="Generative cell specific-1/HAP2" evidence="12">
    <location>
        <begin position="46"/>
        <end position="135"/>
    </location>
</feature>
<evidence type="ECO:0000256" key="7">
    <source>
        <dbReference type="ARBA" id="ARBA00023121"/>
    </source>
</evidence>
<name>A0A150H152_GONPE</name>
<keyword evidence="3" id="KW-1003">Cell membrane</keyword>
<dbReference type="PANTHER" id="PTHR31764:SF0">
    <property type="entry name" value="GENERATIVE CELL SPECIFIC-1_HAP2 DOMAIN-CONTAINING PROTEIN"/>
    <property type="match status" value="1"/>
</dbReference>
<reference evidence="14" key="1">
    <citation type="journal article" date="2016" name="Nat. Commun.">
        <title>The Gonium pectorale genome demonstrates co-option of cell cycle regulation during the evolution of multicellularity.</title>
        <authorList>
            <person name="Hanschen E.R."/>
            <person name="Marriage T.N."/>
            <person name="Ferris P.J."/>
            <person name="Hamaji T."/>
            <person name="Toyoda A."/>
            <person name="Fujiyama A."/>
            <person name="Neme R."/>
            <person name="Noguchi H."/>
            <person name="Minakuchi Y."/>
            <person name="Suzuki M."/>
            <person name="Kawai-Toyooka H."/>
            <person name="Smith D.R."/>
            <person name="Sparks H."/>
            <person name="Anderson J."/>
            <person name="Bakaric R."/>
            <person name="Luria V."/>
            <person name="Karger A."/>
            <person name="Kirschner M.W."/>
            <person name="Durand P.M."/>
            <person name="Michod R.E."/>
            <person name="Nozaki H."/>
            <person name="Olson B.J."/>
        </authorList>
    </citation>
    <scope>NUCLEOTIDE SEQUENCE [LARGE SCALE GENOMIC DNA]</scope>
    <source>
        <strain evidence="14">NIES-2863</strain>
    </source>
</reference>
<evidence type="ECO:0000259" key="12">
    <source>
        <dbReference type="Pfam" id="PF10699"/>
    </source>
</evidence>
<dbReference type="GO" id="GO:0005886">
    <property type="term" value="C:plasma membrane"/>
    <property type="evidence" value="ECO:0007669"/>
    <property type="project" value="UniProtKB-SubCell"/>
</dbReference>
<evidence type="ECO:0000256" key="8">
    <source>
        <dbReference type="ARBA" id="ARBA00023136"/>
    </source>
</evidence>
<feature type="chain" id="PRO_5007562338" description="Generative cell specific-1/HAP2 domain-containing protein" evidence="11">
    <location>
        <begin position="27"/>
        <end position="340"/>
    </location>
</feature>
<dbReference type="AlphaFoldDB" id="A0A150H152"/>
<evidence type="ECO:0000256" key="10">
    <source>
        <dbReference type="ARBA" id="ARBA00023279"/>
    </source>
</evidence>
<evidence type="ECO:0000256" key="4">
    <source>
        <dbReference type="ARBA" id="ARBA00022692"/>
    </source>
</evidence>
<keyword evidence="10" id="KW-0278">Fertilization</keyword>
<keyword evidence="6" id="KW-1133">Transmembrane helix</keyword>